<accession>M1E9I0</accession>
<evidence type="ECO:0000256" key="5">
    <source>
        <dbReference type="ARBA" id="ARBA00022553"/>
    </source>
</evidence>
<dbReference type="AlphaFoldDB" id="M1E9I0"/>
<dbReference type="RefSeq" id="WP_013757034.1">
    <property type="nucleotide sequence ID" value="NC_015499.1"/>
</dbReference>
<evidence type="ECO:0000256" key="11">
    <source>
        <dbReference type="ARBA" id="ARBA00022989"/>
    </source>
</evidence>
<dbReference type="SUPFAM" id="SSF47384">
    <property type="entry name" value="Homodimeric domain of signal transducing histidine kinase"/>
    <property type="match status" value="1"/>
</dbReference>
<keyword evidence="13 15" id="KW-0472">Membrane</keyword>
<dbReference type="CDD" id="cd06225">
    <property type="entry name" value="HAMP"/>
    <property type="match status" value="1"/>
</dbReference>
<evidence type="ECO:0000256" key="6">
    <source>
        <dbReference type="ARBA" id="ARBA00022679"/>
    </source>
</evidence>
<keyword evidence="5" id="KW-0597">Phosphoprotein</keyword>
<dbReference type="InterPro" id="IPR003661">
    <property type="entry name" value="HisK_dim/P_dom"/>
</dbReference>
<keyword evidence="19" id="KW-1185">Reference proteome</keyword>
<dbReference type="GO" id="GO:0005524">
    <property type="term" value="F:ATP binding"/>
    <property type="evidence" value="ECO:0007669"/>
    <property type="project" value="UniProtKB-KW"/>
</dbReference>
<evidence type="ECO:0000259" key="16">
    <source>
        <dbReference type="PROSITE" id="PS50109"/>
    </source>
</evidence>
<dbReference type="Gene3D" id="1.10.287.130">
    <property type="match status" value="1"/>
</dbReference>
<dbReference type="GO" id="GO:0005886">
    <property type="term" value="C:plasma membrane"/>
    <property type="evidence" value="ECO:0007669"/>
    <property type="project" value="UniProtKB-SubCell"/>
</dbReference>
<dbReference type="GO" id="GO:0000155">
    <property type="term" value="F:phosphorelay sensor kinase activity"/>
    <property type="evidence" value="ECO:0007669"/>
    <property type="project" value="InterPro"/>
</dbReference>
<evidence type="ECO:0000256" key="3">
    <source>
        <dbReference type="ARBA" id="ARBA00012438"/>
    </source>
</evidence>
<protein>
    <recommendedName>
        <fullName evidence="3">histidine kinase</fullName>
        <ecNumber evidence="3">2.7.13.3</ecNumber>
    </recommendedName>
</protein>
<dbReference type="InterPro" id="IPR003594">
    <property type="entry name" value="HATPase_dom"/>
</dbReference>
<feature type="transmembrane region" description="Helical" evidence="15">
    <location>
        <begin position="148"/>
        <end position="173"/>
    </location>
</feature>
<dbReference type="STRING" id="747365.Thena_1705"/>
<dbReference type="FunFam" id="1.10.287.130:FF:000001">
    <property type="entry name" value="Two-component sensor histidine kinase"/>
    <property type="match status" value="1"/>
</dbReference>
<sequence>MKKLKNYIESSIGIRLTLYYCAILLTTLVLCGFVVIFGMNFALTKEANSKIKVAISNIQNSLQSEENPNLNDPELVDQAGSLELWIQIYKDNKLVSKSPNLGNIKLPFYNGPVKSILINGQEVLISGKDIGNGIFVEVAHPLKREKHFLAVLSGLLIFLMMGATLFAMTSGYISVTNTLRPLAILTKKVKEINTGKLDERIPLSGPKDELYLLAQAFNEMLERLEKGFKSQQEFVAAASHDLRTPLSVIKSYNDLLKRWGKDDKKILEESIQTIAVATQRMERLVNDLLFLARVESKPRINFVKVNTKELIEEIAKEAQALSQTITVTFSTCDLYVNADEDYLRRALWALVDNAIKYNKENGEVKILSREEGNFAVIDIIDTGIGIKEEALPRLFEKFYRVDSSRQSSGFGLGLSLSKEIIQLHGGDIKVKSKYKEGSTFSVYLPLYPPAIKGKNAIL</sequence>
<evidence type="ECO:0000256" key="13">
    <source>
        <dbReference type="ARBA" id="ARBA00023136"/>
    </source>
</evidence>
<dbReference type="OrthoDB" id="9796330at2"/>
<reference evidence="18 19" key="1">
    <citation type="submission" date="2011-04" db="EMBL/GenBank/DDBJ databases">
        <title>The complete genome of Thermodesulfobium narugense DSM 14796.</title>
        <authorList>
            <consortium name="US DOE Joint Genome Institute (JGI-PGF)"/>
            <person name="Lucas S."/>
            <person name="Han J."/>
            <person name="Lapidus A."/>
            <person name="Bruce D."/>
            <person name="Goodwin L."/>
            <person name="Pitluck S."/>
            <person name="Peters L."/>
            <person name="Kyrpides N."/>
            <person name="Mavromatis K."/>
            <person name="Pagani I."/>
            <person name="Ivanova N."/>
            <person name="Ovchinnikova G."/>
            <person name="Zhang X."/>
            <person name="Saunders L."/>
            <person name="Detter J.C."/>
            <person name="Tapia R."/>
            <person name="Han C."/>
            <person name="Land M."/>
            <person name="Hauser L."/>
            <person name="Markowitz V."/>
            <person name="Cheng J.-F."/>
            <person name="Hugenholtz P."/>
            <person name="Woyke T."/>
            <person name="Wu D."/>
            <person name="Spring S."/>
            <person name="Schroeder M."/>
            <person name="Brambilla E."/>
            <person name="Klenk H.-P."/>
            <person name="Eisen J.A."/>
        </authorList>
    </citation>
    <scope>NUCLEOTIDE SEQUENCE [LARGE SCALE GENOMIC DNA]</scope>
    <source>
        <strain evidence="18 19">DSM 14796</strain>
    </source>
</reference>
<proteinExistence type="predicted"/>
<keyword evidence="9 18" id="KW-0418">Kinase</keyword>
<keyword evidence="12" id="KW-0902">Two-component regulatory system</keyword>
<dbReference type="SMART" id="SM00304">
    <property type="entry name" value="HAMP"/>
    <property type="match status" value="1"/>
</dbReference>
<dbReference type="SUPFAM" id="SSF55874">
    <property type="entry name" value="ATPase domain of HSP90 chaperone/DNA topoisomerase II/histidine kinase"/>
    <property type="match status" value="1"/>
</dbReference>
<dbReference type="InterPro" id="IPR003660">
    <property type="entry name" value="HAMP_dom"/>
</dbReference>
<evidence type="ECO:0000256" key="2">
    <source>
        <dbReference type="ARBA" id="ARBA00004651"/>
    </source>
</evidence>
<keyword evidence="11 15" id="KW-1133">Transmembrane helix</keyword>
<dbReference type="Pfam" id="PF00672">
    <property type="entry name" value="HAMP"/>
    <property type="match status" value="1"/>
</dbReference>
<keyword evidence="7 15" id="KW-0812">Transmembrane</keyword>
<dbReference type="InterPro" id="IPR036890">
    <property type="entry name" value="HATPase_C_sf"/>
</dbReference>
<evidence type="ECO:0000256" key="10">
    <source>
        <dbReference type="ARBA" id="ARBA00022840"/>
    </source>
</evidence>
<dbReference type="SMART" id="SM00387">
    <property type="entry name" value="HATPase_c"/>
    <property type="match status" value="1"/>
</dbReference>
<keyword evidence="10" id="KW-0067">ATP-binding</keyword>
<dbReference type="eggNOG" id="COG2205">
    <property type="taxonomic scope" value="Bacteria"/>
</dbReference>
<feature type="domain" description="HAMP" evidence="17">
    <location>
        <begin position="176"/>
        <end position="229"/>
    </location>
</feature>
<dbReference type="FunFam" id="3.30.565.10:FF:000006">
    <property type="entry name" value="Sensor histidine kinase WalK"/>
    <property type="match status" value="1"/>
</dbReference>
<gene>
    <name evidence="18" type="ORF">Thena_1705</name>
</gene>
<dbReference type="Gene3D" id="6.10.340.10">
    <property type="match status" value="1"/>
</dbReference>
<dbReference type="EMBL" id="CP002690">
    <property type="protein sequence ID" value="AEE15314.1"/>
    <property type="molecule type" value="Genomic_DNA"/>
</dbReference>
<evidence type="ECO:0000256" key="12">
    <source>
        <dbReference type="ARBA" id="ARBA00023012"/>
    </source>
</evidence>
<dbReference type="Pfam" id="PF02518">
    <property type="entry name" value="HATPase_c"/>
    <property type="match status" value="1"/>
</dbReference>
<evidence type="ECO:0000256" key="15">
    <source>
        <dbReference type="SAM" id="Phobius"/>
    </source>
</evidence>
<dbReference type="PROSITE" id="PS50109">
    <property type="entry name" value="HIS_KIN"/>
    <property type="match status" value="1"/>
</dbReference>
<keyword evidence="14" id="KW-0175">Coiled coil</keyword>
<keyword evidence="8" id="KW-0547">Nucleotide-binding</keyword>
<evidence type="ECO:0000256" key="8">
    <source>
        <dbReference type="ARBA" id="ARBA00022741"/>
    </source>
</evidence>
<dbReference type="PRINTS" id="PR00344">
    <property type="entry name" value="BCTRLSENSOR"/>
</dbReference>
<name>M1E9I0_9BACT</name>
<comment type="catalytic activity">
    <reaction evidence="1">
        <text>ATP + protein L-histidine = ADP + protein N-phospho-L-histidine.</text>
        <dbReference type="EC" id="2.7.13.3"/>
    </reaction>
</comment>
<feature type="domain" description="Histidine kinase" evidence="16">
    <location>
        <begin position="237"/>
        <end position="448"/>
    </location>
</feature>
<feature type="coiled-coil region" evidence="14">
    <location>
        <begin position="267"/>
        <end position="324"/>
    </location>
</feature>
<evidence type="ECO:0000256" key="14">
    <source>
        <dbReference type="SAM" id="Coils"/>
    </source>
</evidence>
<dbReference type="eggNOG" id="COG3850">
    <property type="taxonomic scope" value="Bacteria"/>
</dbReference>
<evidence type="ECO:0000256" key="4">
    <source>
        <dbReference type="ARBA" id="ARBA00022475"/>
    </source>
</evidence>
<dbReference type="EC" id="2.7.13.3" evidence="3"/>
<evidence type="ECO:0000256" key="7">
    <source>
        <dbReference type="ARBA" id="ARBA00022692"/>
    </source>
</evidence>
<evidence type="ECO:0000313" key="19">
    <source>
        <dbReference type="Proteomes" id="UP000011765"/>
    </source>
</evidence>
<dbReference type="Pfam" id="PF00512">
    <property type="entry name" value="HisKA"/>
    <property type="match status" value="1"/>
</dbReference>
<dbReference type="Gene3D" id="3.30.565.10">
    <property type="entry name" value="Histidine kinase-like ATPase, C-terminal domain"/>
    <property type="match status" value="1"/>
</dbReference>
<keyword evidence="6" id="KW-0808">Transferase</keyword>
<evidence type="ECO:0000256" key="1">
    <source>
        <dbReference type="ARBA" id="ARBA00000085"/>
    </source>
</evidence>
<dbReference type="InterPro" id="IPR004358">
    <property type="entry name" value="Sig_transdc_His_kin-like_C"/>
</dbReference>
<dbReference type="SMART" id="SM00388">
    <property type="entry name" value="HisKA"/>
    <property type="match status" value="1"/>
</dbReference>
<dbReference type="CDD" id="cd00082">
    <property type="entry name" value="HisKA"/>
    <property type="match status" value="1"/>
</dbReference>
<evidence type="ECO:0000259" key="17">
    <source>
        <dbReference type="PROSITE" id="PS50885"/>
    </source>
</evidence>
<keyword evidence="4" id="KW-1003">Cell membrane</keyword>
<evidence type="ECO:0000313" key="18">
    <source>
        <dbReference type="EMBL" id="AEE15314.1"/>
    </source>
</evidence>
<dbReference type="HOGENOM" id="CLU_000445_89_6_9"/>
<organism evidence="18 19">
    <name type="scientific">Thermodesulfobium narugense DSM 14796</name>
    <dbReference type="NCBI Taxonomy" id="747365"/>
    <lineage>
        <taxon>Bacteria</taxon>
        <taxon>Pseudomonadati</taxon>
        <taxon>Thermodesulfobiota</taxon>
        <taxon>Thermodesulfobiia</taxon>
        <taxon>Thermodesulfobiales</taxon>
        <taxon>Thermodesulfobiaceae</taxon>
        <taxon>Thermodesulfobium</taxon>
    </lineage>
</organism>
<feature type="transmembrane region" description="Helical" evidence="15">
    <location>
        <begin position="17"/>
        <end position="43"/>
    </location>
</feature>
<dbReference type="InterPro" id="IPR036097">
    <property type="entry name" value="HisK_dim/P_sf"/>
</dbReference>
<evidence type="ECO:0000256" key="9">
    <source>
        <dbReference type="ARBA" id="ARBA00022777"/>
    </source>
</evidence>
<comment type="subcellular location">
    <subcellularLocation>
        <location evidence="2">Cell membrane</location>
        <topology evidence="2">Multi-pass membrane protein</topology>
    </subcellularLocation>
</comment>
<dbReference type="CDD" id="cd00075">
    <property type="entry name" value="HATPase"/>
    <property type="match status" value="1"/>
</dbReference>
<dbReference type="InterPro" id="IPR005467">
    <property type="entry name" value="His_kinase_dom"/>
</dbReference>
<dbReference type="SUPFAM" id="SSF158472">
    <property type="entry name" value="HAMP domain-like"/>
    <property type="match status" value="1"/>
</dbReference>
<dbReference type="PANTHER" id="PTHR45528">
    <property type="entry name" value="SENSOR HISTIDINE KINASE CPXA"/>
    <property type="match status" value="1"/>
</dbReference>
<dbReference type="InterPro" id="IPR050398">
    <property type="entry name" value="HssS/ArlS-like"/>
</dbReference>
<dbReference type="PANTHER" id="PTHR45528:SF1">
    <property type="entry name" value="SENSOR HISTIDINE KINASE CPXA"/>
    <property type="match status" value="1"/>
</dbReference>
<dbReference type="Proteomes" id="UP000011765">
    <property type="component" value="Chromosome"/>
</dbReference>
<dbReference type="KEGG" id="tnr:Thena_1705"/>
<dbReference type="PROSITE" id="PS50885">
    <property type="entry name" value="HAMP"/>
    <property type="match status" value="1"/>
</dbReference>